<reference evidence="5 6" key="1">
    <citation type="submission" date="2020-08" db="EMBL/GenBank/DDBJ databases">
        <title>Sequencing the genomes of 1000 actinobacteria strains.</title>
        <authorList>
            <person name="Klenk H.-P."/>
        </authorList>
    </citation>
    <scope>NUCLEOTIDE SEQUENCE [LARGE SCALE GENOMIC DNA]</scope>
    <source>
        <strain evidence="5 6">DSM 19079</strain>
    </source>
</reference>
<dbReference type="OrthoDB" id="1643408at2"/>
<dbReference type="InterPro" id="IPR005025">
    <property type="entry name" value="FMN_Rdtase-like_dom"/>
</dbReference>
<gene>
    <name evidence="5" type="ORF">BJ976_001453</name>
</gene>
<keyword evidence="2" id="KW-0288">FMN</keyword>
<dbReference type="InterPro" id="IPR023932">
    <property type="entry name" value="CE1759_FMN_reduct"/>
</dbReference>
<dbReference type="Pfam" id="PF03358">
    <property type="entry name" value="FMN_red"/>
    <property type="match status" value="1"/>
</dbReference>
<keyword evidence="3 5" id="KW-0560">Oxidoreductase</keyword>
<dbReference type="InterPro" id="IPR029039">
    <property type="entry name" value="Flavoprotein-like_sf"/>
</dbReference>
<dbReference type="PANTHER" id="PTHR43408:SF2">
    <property type="entry name" value="FMN REDUCTASE (NADPH)"/>
    <property type="match status" value="1"/>
</dbReference>
<sequence length="243" mass="25337">MTEPSLTSLRLDAGPAGSAFEATDPFTPQARHIAVVSGGIGEPSQTRMLADALADAATAGLSGHGIVPEVHTLPLRELSVDIGQGMVTTAKSEPLLAALRQVEQADAVIAVSPTFKASYSGLFKAFFDLLEEESLAGVPVLLGATGGTARHSLMIDQAMRPLFAYLKTWIVPTAVFAASDDWGAAGGRPDSTRTTPLDARIRAAGAELADILSRLPARPRAAAEGQTADLEVIPFDRLLNPDA</sequence>
<dbReference type="EMBL" id="JACHMC010000001">
    <property type="protein sequence ID" value="MBB4883102.1"/>
    <property type="molecule type" value="Genomic_DNA"/>
</dbReference>
<evidence type="ECO:0000256" key="3">
    <source>
        <dbReference type="ARBA" id="ARBA00023002"/>
    </source>
</evidence>
<keyword evidence="6" id="KW-1185">Reference proteome</keyword>
<feature type="domain" description="NADPH-dependent FMN reductase-like" evidence="4">
    <location>
        <begin position="33"/>
        <end position="182"/>
    </location>
</feature>
<proteinExistence type="predicted"/>
<dbReference type="PANTHER" id="PTHR43408">
    <property type="entry name" value="FMN REDUCTASE (NADPH)"/>
    <property type="match status" value="1"/>
</dbReference>
<evidence type="ECO:0000259" key="4">
    <source>
        <dbReference type="Pfam" id="PF03358"/>
    </source>
</evidence>
<dbReference type="GO" id="GO:0052873">
    <property type="term" value="F:FMN reductase (NADPH) activity"/>
    <property type="evidence" value="ECO:0007669"/>
    <property type="project" value="UniProtKB-EC"/>
</dbReference>
<organism evidence="5 6">
    <name type="scientific">Micrococcus flavus</name>
    <dbReference type="NCBI Taxonomy" id="384602"/>
    <lineage>
        <taxon>Bacteria</taxon>
        <taxon>Bacillati</taxon>
        <taxon>Actinomycetota</taxon>
        <taxon>Actinomycetes</taxon>
        <taxon>Micrococcales</taxon>
        <taxon>Micrococcaceae</taxon>
        <taxon>Micrococcus</taxon>
    </lineage>
</organism>
<dbReference type="EC" id="1.5.1.38" evidence="5"/>
<keyword evidence="1" id="KW-0285">Flavoprotein</keyword>
<name>A0A4Y8X4C7_9MICC</name>
<dbReference type="SUPFAM" id="SSF52218">
    <property type="entry name" value="Flavoproteins"/>
    <property type="match status" value="1"/>
</dbReference>
<evidence type="ECO:0000313" key="6">
    <source>
        <dbReference type="Proteomes" id="UP000560081"/>
    </source>
</evidence>
<dbReference type="InterPro" id="IPR051814">
    <property type="entry name" value="NAD(P)H-dep_FMN_reductase"/>
</dbReference>
<dbReference type="NCBIfam" id="TIGR04037">
    <property type="entry name" value="LLM_duo_CE1759"/>
    <property type="match status" value="1"/>
</dbReference>
<protein>
    <submittedName>
        <fullName evidence="5">FMN reductase</fullName>
        <ecNumber evidence="5">1.5.1.38</ecNumber>
    </submittedName>
</protein>
<accession>A0A4Y8X4C7</accession>
<comment type="caution">
    <text evidence="5">The sequence shown here is derived from an EMBL/GenBank/DDBJ whole genome shotgun (WGS) entry which is preliminary data.</text>
</comment>
<evidence type="ECO:0000256" key="2">
    <source>
        <dbReference type="ARBA" id="ARBA00022643"/>
    </source>
</evidence>
<dbReference type="AlphaFoldDB" id="A0A4Y8X4C7"/>
<dbReference type="Gene3D" id="3.40.50.360">
    <property type="match status" value="1"/>
</dbReference>
<evidence type="ECO:0000313" key="5">
    <source>
        <dbReference type="EMBL" id="MBB4883102.1"/>
    </source>
</evidence>
<dbReference type="Proteomes" id="UP000560081">
    <property type="component" value="Unassembled WGS sequence"/>
</dbReference>
<dbReference type="RefSeq" id="WP_135028345.1">
    <property type="nucleotide sequence ID" value="NZ_BMLA01000001.1"/>
</dbReference>
<evidence type="ECO:0000256" key="1">
    <source>
        <dbReference type="ARBA" id="ARBA00022630"/>
    </source>
</evidence>